<dbReference type="RefSeq" id="WP_060673656.1">
    <property type="nucleotide sequence ID" value="NZ_LIXZ01000015.1"/>
</dbReference>
<organism evidence="7 8">
    <name type="scientific">Rossellomorea vietnamensis</name>
    <dbReference type="NCBI Taxonomy" id="218284"/>
    <lineage>
        <taxon>Bacteria</taxon>
        <taxon>Bacillati</taxon>
        <taxon>Bacillota</taxon>
        <taxon>Bacilli</taxon>
        <taxon>Bacillales</taxon>
        <taxon>Bacillaceae</taxon>
        <taxon>Rossellomorea</taxon>
    </lineage>
</organism>
<dbReference type="InterPro" id="IPR005538">
    <property type="entry name" value="LrgA/CidA"/>
</dbReference>
<evidence type="ECO:0000256" key="2">
    <source>
        <dbReference type="ARBA" id="ARBA00022475"/>
    </source>
</evidence>
<dbReference type="PANTHER" id="PTHR33931">
    <property type="entry name" value="HOLIN-LIKE PROTEIN CIDA-RELATED"/>
    <property type="match status" value="1"/>
</dbReference>
<evidence type="ECO:0000256" key="3">
    <source>
        <dbReference type="ARBA" id="ARBA00022692"/>
    </source>
</evidence>
<evidence type="ECO:0000256" key="1">
    <source>
        <dbReference type="ARBA" id="ARBA00004651"/>
    </source>
</evidence>
<dbReference type="NCBIfam" id="NF002460">
    <property type="entry name" value="PRK01658.1"/>
    <property type="match status" value="1"/>
</dbReference>
<evidence type="ECO:0000313" key="7">
    <source>
        <dbReference type="EMBL" id="KPL58532.1"/>
    </source>
</evidence>
<feature type="transmembrane region" description="Helical" evidence="6">
    <location>
        <begin position="61"/>
        <end position="83"/>
    </location>
</feature>
<keyword evidence="4 6" id="KW-1133">Transmembrane helix</keyword>
<dbReference type="eggNOG" id="COG1380">
    <property type="taxonomic scope" value="Bacteria"/>
</dbReference>
<dbReference type="EMBL" id="LIXZ01000015">
    <property type="protein sequence ID" value="KPL58532.1"/>
    <property type="molecule type" value="Genomic_DNA"/>
</dbReference>
<protein>
    <recommendedName>
        <fullName evidence="9">Holin-like protein</fullName>
    </recommendedName>
</protein>
<comment type="caution">
    <text evidence="7">The sequence shown here is derived from an EMBL/GenBank/DDBJ whole genome shotgun (WGS) entry which is preliminary data.</text>
</comment>
<dbReference type="PATRIC" id="fig|218284.4.peg.1600"/>
<keyword evidence="5 6" id="KW-0472">Membrane</keyword>
<evidence type="ECO:0000256" key="4">
    <source>
        <dbReference type="ARBA" id="ARBA00022989"/>
    </source>
</evidence>
<dbReference type="AlphaFoldDB" id="A0A0P6VUY8"/>
<evidence type="ECO:0008006" key="9">
    <source>
        <dbReference type="Google" id="ProtNLM"/>
    </source>
</evidence>
<keyword evidence="3 6" id="KW-0812">Transmembrane</keyword>
<name>A0A0P6VUY8_9BACI</name>
<comment type="subcellular location">
    <subcellularLocation>
        <location evidence="1">Cell membrane</location>
        <topology evidence="1">Multi-pass membrane protein</topology>
    </subcellularLocation>
</comment>
<feature type="transmembrane region" description="Helical" evidence="6">
    <location>
        <begin position="35"/>
        <end position="54"/>
    </location>
</feature>
<evidence type="ECO:0000256" key="5">
    <source>
        <dbReference type="ARBA" id="ARBA00023136"/>
    </source>
</evidence>
<dbReference type="Pfam" id="PF03788">
    <property type="entry name" value="LrgA"/>
    <property type="match status" value="1"/>
</dbReference>
<gene>
    <name evidence="7" type="ORF">AM506_16945</name>
</gene>
<sequence>MKIIRIIIQIGILYAFSFIGGAVEELLHLPIPGSIIGLILLLACLSLKIVPVIIVEDGASFLLAILPLLFIPAMTGVMNYPALLSGTGAMLFLIVVVSTVVTMAVSGFASQHLEKRSERREQACSKH</sequence>
<feature type="transmembrane region" description="Helical" evidence="6">
    <location>
        <begin position="89"/>
        <end position="110"/>
    </location>
</feature>
<keyword evidence="2" id="KW-1003">Cell membrane</keyword>
<reference evidence="7 8" key="1">
    <citation type="submission" date="2015-08" db="EMBL/GenBank/DDBJ databases">
        <title>Draft Genome Sequence of Bacillus vietnamensis UCD-SED5.</title>
        <authorList>
            <person name="Lee R.D."/>
            <person name="Jospin G."/>
            <person name="Lang J.M."/>
            <person name="Coil D.A."/>
            <person name="Eisen J.A."/>
        </authorList>
    </citation>
    <scope>NUCLEOTIDE SEQUENCE [LARGE SCALE GENOMIC DNA]</scope>
    <source>
        <strain evidence="7 8">UCD-SED5</strain>
    </source>
</reference>
<accession>A0A0P6VUY8</accession>
<dbReference type="GO" id="GO:0005886">
    <property type="term" value="C:plasma membrane"/>
    <property type="evidence" value="ECO:0007669"/>
    <property type="project" value="UniProtKB-SubCell"/>
</dbReference>
<evidence type="ECO:0000256" key="6">
    <source>
        <dbReference type="SAM" id="Phobius"/>
    </source>
</evidence>
<evidence type="ECO:0000313" key="8">
    <source>
        <dbReference type="Proteomes" id="UP000050398"/>
    </source>
</evidence>
<dbReference type="PANTHER" id="PTHR33931:SF6">
    <property type="entry name" value="INTEGRAL MEMBRANE PROTEIN YXZK-RELATED"/>
    <property type="match status" value="1"/>
</dbReference>
<proteinExistence type="predicted"/>
<dbReference type="Proteomes" id="UP000050398">
    <property type="component" value="Unassembled WGS sequence"/>
</dbReference>
<feature type="transmembrane region" description="Helical" evidence="6">
    <location>
        <begin position="7"/>
        <end position="23"/>
    </location>
</feature>